<keyword evidence="4" id="KW-0547">Nucleotide-binding</keyword>
<dbReference type="EMBL" id="RBXR01000001">
    <property type="protein sequence ID" value="RKT74325.1"/>
    <property type="molecule type" value="Genomic_DNA"/>
</dbReference>
<dbReference type="InterPro" id="IPR001650">
    <property type="entry name" value="Helicase_C-like"/>
</dbReference>
<name>A0A495XMA2_9PSEU</name>
<dbReference type="GO" id="GO:0016787">
    <property type="term" value="F:hydrolase activity"/>
    <property type="evidence" value="ECO:0007669"/>
    <property type="project" value="UniProtKB-KW"/>
</dbReference>
<dbReference type="Proteomes" id="UP000272729">
    <property type="component" value="Unassembled WGS sequence"/>
</dbReference>
<dbReference type="AlphaFoldDB" id="A0A495XMA2"/>
<keyword evidence="4" id="KW-0067">ATP-binding</keyword>
<organism evidence="4 5">
    <name type="scientific">Saccharothrix variisporea</name>
    <dbReference type="NCBI Taxonomy" id="543527"/>
    <lineage>
        <taxon>Bacteria</taxon>
        <taxon>Bacillati</taxon>
        <taxon>Actinomycetota</taxon>
        <taxon>Actinomycetes</taxon>
        <taxon>Pseudonocardiales</taxon>
        <taxon>Pseudonocardiaceae</taxon>
        <taxon>Saccharothrix</taxon>
    </lineage>
</organism>
<sequence>MGTVGEVRDTEVRIDFFASVAVPVAKSTFVQSRDCKPVALGPATRVYWRNPDTGRWLPGRVASAVDGKYYITFPNHRYDFPIPSAQLRVRWDGDHTDPAAVLGVGAHESGYFRNTRLPFLQGLITERGASANIAGFLSSAVEIYPHQVYAALTVLSDPVQRYLLADEVGLGKTVEAGFVIRQTLIDNPRARIVLLTPDNLRRQWREELIEKFFTDDFPWASIKIRPHDDPSTWADHHGWDLLVVDEAHRLTQVEDPSESSYPQLRALAHSIEKVLLLSATPTTSYFKTHLGLLHLLDPKIYSWADADQFAERYRRRLALADSIYALDSQFTVYLESSVAEIRTLLGVHDPQFELLSSQVLELIDEDFELRPGISDETLKTRVEELRAHVSETYRLHRRVIRNRRANVLDEELEDEFPGYDVRGRQVPTVLNLDAEAHDTAENAVLDWHARVGDHLDQVGPNTDAQLYGAVLKILVSRSGIVVDDLLDTLRWRMNADGPAAERAHLSTEERRALHAAPIVASERELLAELERLDTAKLRKSALERLSEALSSVLLKYRRTVVFCGPGQLGELLADHLRATASKVGVGEHTHGAGPENAHNAVRAWAAPFNPRGERVRLLVVDDSGEDGLNLQLAEAALHLRMPWSPNQLEQRLGRIDRYRSVDAVSHSRPADQYRLTSAQGDVTFTDAWTDLLVEGYELFHDSVSTLQDAIADSISGVWSQGMRQGPAGVHGQTQVIRSALDEAREEIEKMDMLEAIHHSAVQDTGIASKLIRFETEWRAFEAALSGFTSETDGGIGLRHRPGNGTEVFDLRNSKPLVDPRLWHRTVHRVGSANVEGVFNRSVALKKPGTRIFRSGNPLTDALAEWAWHDDRGQATAFSRPYKYQTIGADPYFGFDYLVEADIAPAAALVTEHTDAEKALRRQADRVLTPFSVRVWIDATTGEPVVDEAQRRWLDMPYDKNARKDKNYSGARLRDLFEIFGGPDEYQEATTAAEAASRKHMTVVTDLRKLCDEAQAAAKQRMAVSRAQAQARKAAGHLVSDVDSYLLDTDIAEALVNGLSNPVTRLIAAVCLVRVPGAPRVR</sequence>
<evidence type="ECO:0000256" key="1">
    <source>
        <dbReference type="ARBA" id="ARBA00022801"/>
    </source>
</evidence>
<dbReference type="PANTHER" id="PTHR45766">
    <property type="entry name" value="DNA ANNEALING HELICASE AND ENDONUCLEASE ZRANB3 FAMILY MEMBER"/>
    <property type="match status" value="1"/>
</dbReference>
<dbReference type="InterPro" id="IPR027417">
    <property type="entry name" value="P-loop_NTPase"/>
</dbReference>
<feature type="domain" description="Helicase C-terminal" evidence="3">
    <location>
        <begin position="548"/>
        <end position="714"/>
    </location>
</feature>
<dbReference type="PROSITE" id="PS51192">
    <property type="entry name" value="HELICASE_ATP_BIND_1"/>
    <property type="match status" value="1"/>
</dbReference>
<dbReference type="PROSITE" id="PS51194">
    <property type="entry name" value="HELICASE_CTER"/>
    <property type="match status" value="1"/>
</dbReference>
<dbReference type="Gene3D" id="3.40.50.10810">
    <property type="entry name" value="Tandem AAA-ATPase domain"/>
    <property type="match status" value="2"/>
</dbReference>
<dbReference type="InterPro" id="IPR038718">
    <property type="entry name" value="SNF2-like_sf"/>
</dbReference>
<evidence type="ECO:0000313" key="5">
    <source>
        <dbReference type="Proteomes" id="UP000272729"/>
    </source>
</evidence>
<proteinExistence type="predicted"/>
<dbReference type="InterPro" id="IPR014001">
    <property type="entry name" value="Helicase_ATP-bd"/>
</dbReference>
<evidence type="ECO:0000313" key="4">
    <source>
        <dbReference type="EMBL" id="RKT74325.1"/>
    </source>
</evidence>
<dbReference type="Gene3D" id="3.40.50.300">
    <property type="entry name" value="P-loop containing nucleotide triphosphate hydrolases"/>
    <property type="match status" value="1"/>
</dbReference>
<evidence type="ECO:0000259" key="3">
    <source>
        <dbReference type="PROSITE" id="PS51194"/>
    </source>
</evidence>
<accession>A0A495XMA2</accession>
<dbReference type="PANTHER" id="PTHR45766:SF6">
    <property type="entry name" value="SWI_SNF-RELATED MATRIX-ASSOCIATED ACTIN-DEPENDENT REGULATOR OF CHROMATIN SUBFAMILY A-LIKE PROTEIN 1"/>
    <property type="match status" value="1"/>
</dbReference>
<dbReference type="SMART" id="SM00487">
    <property type="entry name" value="DEXDc"/>
    <property type="match status" value="1"/>
</dbReference>
<gene>
    <name evidence="4" type="ORF">DFJ66_7669</name>
</gene>
<dbReference type="GO" id="GO:0004386">
    <property type="term" value="F:helicase activity"/>
    <property type="evidence" value="ECO:0007669"/>
    <property type="project" value="UniProtKB-KW"/>
</dbReference>
<protein>
    <submittedName>
        <fullName evidence="4">ATP-dependent helicase HepA</fullName>
    </submittedName>
</protein>
<keyword evidence="4" id="KW-0347">Helicase</keyword>
<keyword evidence="1" id="KW-0378">Hydrolase</keyword>
<feature type="domain" description="Helicase ATP-binding" evidence="2">
    <location>
        <begin position="153"/>
        <end position="299"/>
    </location>
</feature>
<evidence type="ECO:0000259" key="2">
    <source>
        <dbReference type="PROSITE" id="PS51192"/>
    </source>
</evidence>
<keyword evidence="5" id="KW-1185">Reference proteome</keyword>
<reference evidence="4 5" key="1">
    <citation type="submission" date="2018-10" db="EMBL/GenBank/DDBJ databases">
        <title>Sequencing the genomes of 1000 actinobacteria strains.</title>
        <authorList>
            <person name="Klenk H.-P."/>
        </authorList>
    </citation>
    <scope>NUCLEOTIDE SEQUENCE [LARGE SCALE GENOMIC DNA]</scope>
    <source>
        <strain evidence="4 5">DSM 43911</strain>
    </source>
</reference>
<dbReference type="SUPFAM" id="SSF52540">
    <property type="entry name" value="P-loop containing nucleoside triphosphate hydrolases"/>
    <property type="match status" value="2"/>
</dbReference>
<comment type="caution">
    <text evidence="4">The sequence shown here is derived from an EMBL/GenBank/DDBJ whole genome shotgun (WGS) entry which is preliminary data.</text>
</comment>
<dbReference type="Pfam" id="PF00271">
    <property type="entry name" value="Helicase_C"/>
    <property type="match status" value="1"/>
</dbReference>
<dbReference type="NCBIfam" id="NF041062">
    <property type="entry name" value="DpdE"/>
    <property type="match status" value="1"/>
</dbReference>